<gene>
    <name evidence="1" type="ORF">MTUNDRAET4_0893</name>
</gene>
<evidence type="ECO:0000313" key="2">
    <source>
        <dbReference type="Proteomes" id="UP000294360"/>
    </source>
</evidence>
<dbReference type="AlphaFoldDB" id="A0A4U8YWR4"/>
<sequence length="88" mass="9509">MPLRIELAMTFTGFPLYDQTMRTPAFAAGASGFSKLEPDAMALQVCFSATMDGAIRGRTEENLGRRCASALAPIASHVPPRFSSEIAW</sequence>
<accession>A0A4U8YWR4</accession>
<reference evidence="1 2" key="1">
    <citation type="submission" date="2019-03" db="EMBL/GenBank/DDBJ databases">
        <authorList>
            <person name="Kox A.R. M."/>
        </authorList>
    </citation>
    <scope>NUCLEOTIDE SEQUENCE [LARGE SCALE GENOMIC DNA]</scope>
    <source>
        <strain evidence="1">MTUNDRAET4 annotated genome</strain>
    </source>
</reference>
<organism evidence="1 2">
    <name type="scientific">Methylocella tundrae</name>
    <dbReference type="NCBI Taxonomy" id="227605"/>
    <lineage>
        <taxon>Bacteria</taxon>
        <taxon>Pseudomonadati</taxon>
        <taxon>Pseudomonadota</taxon>
        <taxon>Alphaproteobacteria</taxon>
        <taxon>Hyphomicrobiales</taxon>
        <taxon>Beijerinckiaceae</taxon>
        <taxon>Methylocella</taxon>
    </lineage>
</organism>
<dbReference type="EMBL" id="LR536450">
    <property type="protein sequence ID" value="VFU07786.1"/>
    <property type="molecule type" value="Genomic_DNA"/>
</dbReference>
<proteinExistence type="predicted"/>
<protein>
    <submittedName>
        <fullName evidence="1">Uncharacterized protein</fullName>
    </submittedName>
</protein>
<dbReference type="Proteomes" id="UP000294360">
    <property type="component" value="Chromosome"/>
</dbReference>
<name>A0A4U8YWR4_METTU</name>
<evidence type="ECO:0000313" key="1">
    <source>
        <dbReference type="EMBL" id="VFU07786.1"/>
    </source>
</evidence>
<dbReference type="KEGG" id="mtun:MTUNDRAET4_0893"/>